<accession>A0A6G1JBW8</accession>
<dbReference type="EMBL" id="MU005574">
    <property type="protein sequence ID" value="KAF2687711.1"/>
    <property type="molecule type" value="Genomic_DNA"/>
</dbReference>
<evidence type="ECO:0000313" key="1">
    <source>
        <dbReference type="EMBL" id="KAF2687711.1"/>
    </source>
</evidence>
<proteinExistence type="predicted"/>
<dbReference type="AlphaFoldDB" id="A0A6G1JBW8"/>
<sequence length="351" mass="38925">MSNPAYLIIENDVDREFLFRITSHPNAVQKLRGLELHLDAELDAHQEVVLTAALTALHPLPNRTNFHNLEALTIIVHGNTLFTRYRYQLKSESAAINLPPLNSGTLFSGNNPNFAVKIHSTEKEIARALLGILGVPRVSISGEGKLEGGFKATLNRFLRLPPGATTVKISSRTMGGHYSTPNLDKVGELPSYGADPYVTYGTNIKPKMGSPKHRVLIDETIILLGHLTDANEEEMKRKAAAAASKADRSDERIWDEESKAFDNELPTTGRRNRRGGKHILATAAGSVRSQPDNYQPSPDPISSGLTFQHIVQIRADKQTSKLSSDEERFVEMGWKFETYARRDTFAVPFES</sequence>
<evidence type="ECO:0000313" key="2">
    <source>
        <dbReference type="Proteomes" id="UP000799291"/>
    </source>
</evidence>
<keyword evidence="2" id="KW-1185">Reference proteome</keyword>
<gene>
    <name evidence="1" type="ORF">K458DRAFT_428553</name>
</gene>
<protein>
    <submittedName>
        <fullName evidence="1">Uncharacterized protein</fullName>
    </submittedName>
</protein>
<dbReference type="Proteomes" id="UP000799291">
    <property type="component" value="Unassembled WGS sequence"/>
</dbReference>
<reference evidence="1" key="1">
    <citation type="journal article" date="2020" name="Stud. Mycol.">
        <title>101 Dothideomycetes genomes: a test case for predicting lifestyles and emergence of pathogens.</title>
        <authorList>
            <person name="Haridas S."/>
            <person name="Albert R."/>
            <person name="Binder M."/>
            <person name="Bloem J."/>
            <person name="Labutti K."/>
            <person name="Salamov A."/>
            <person name="Andreopoulos B."/>
            <person name="Baker S."/>
            <person name="Barry K."/>
            <person name="Bills G."/>
            <person name="Bluhm B."/>
            <person name="Cannon C."/>
            <person name="Castanera R."/>
            <person name="Culley D."/>
            <person name="Daum C."/>
            <person name="Ezra D."/>
            <person name="Gonzalez J."/>
            <person name="Henrissat B."/>
            <person name="Kuo A."/>
            <person name="Liang C."/>
            <person name="Lipzen A."/>
            <person name="Lutzoni F."/>
            <person name="Magnuson J."/>
            <person name="Mondo S."/>
            <person name="Nolan M."/>
            <person name="Ohm R."/>
            <person name="Pangilinan J."/>
            <person name="Park H.-J."/>
            <person name="Ramirez L."/>
            <person name="Alfaro M."/>
            <person name="Sun H."/>
            <person name="Tritt A."/>
            <person name="Yoshinaga Y."/>
            <person name="Zwiers L.-H."/>
            <person name="Turgeon B."/>
            <person name="Goodwin S."/>
            <person name="Spatafora J."/>
            <person name="Crous P."/>
            <person name="Grigoriev I."/>
        </authorList>
    </citation>
    <scope>NUCLEOTIDE SEQUENCE</scope>
    <source>
        <strain evidence="1">CBS 122367</strain>
    </source>
</reference>
<name>A0A6G1JBW8_9PLEO</name>
<dbReference type="OrthoDB" id="3798794at2759"/>
<organism evidence="1 2">
    <name type="scientific">Lentithecium fluviatile CBS 122367</name>
    <dbReference type="NCBI Taxonomy" id="1168545"/>
    <lineage>
        <taxon>Eukaryota</taxon>
        <taxon>Fungi</taxon>
        <taxon>Dikarya</taxon>
        <taxon>Ascomycota</taxon>
        <taxon>Pezizomycotina</taxon>
        <taxon>Dothideomycetes</taxon>
        <taxon>Pleosporomycetidae</taxon>
        <taxon>Pleosporales</taxon>
        <taxon>Massarineae</taxon>
        <taxon>Lentitheciaceae</taxon>
        <taxon>Lentithecium</taxon>
    </lineage>
</organism>